<dbReference type="PANTHER" id="PTHR43300">
    <property type="entry name" value="ACETYLTRANSFERASE"/>
    <property type="match status" value="1"/>
</dbReference>
<dbReference type="InterPro" id="IPR011004">
    <property type="entry name" value="Trimer_LpxA-like_sf"/>
</dbReference>
<gene>
    <name evidence="3" type="ORF">Q4T40_21590</name>
</gene>
<organism evidence="3 4">
    <name type="scientific">Anaeroselena agilis</name>
    <dbReference type="NCBI Taxonomy" id="3063788"/>
    <lineage>
        <taxon>Bacteria</taxon>
        <taxon>Bacillati</taxon>
        <taxon>Bacillota</taxon>
        <taxon>Negativicutes</taxon>
        <taxon>Acetonemataceae</taxon>
        <taxon>Anaeroselena</taxon>
    </lineage>
</organism>
<reference evidence="3 4" key="1">
    <citation type="submission" date="2023-07" db="EMBL/GenBank/DDBJ databases">
        <title>The novel representative of Negativicutes class, Anaeroselena agilis gen. nov. sp. nov.</title>
        <authorList>
            <person name="Prokofeva M.I."/>
            <person name="Elcheninov A.G."/>
            <person name="Klyukina A."/>
            <person name="Kublanov I.V."/>
            <person name="Frolov E.N."/>
            <person name="Podosokorskaya O.A."/>
        </authorList>
    </citation>
    <scope>NUCLEOTIDE SEQUENCE [LARGE SCALE GENOMIC DNA]</scope>
    <source>
        <strain evidence="3 4">4137-cl</strain>
    </source>
</reference>
<keyword evidence="2" id="KW-0677">Repeat</keyword>
<evidence type="ECO:0000256" key="2">
    <source>
        <dbReference type="ARBA" id="ARBA00022737"/>
    </source>
</evidence>
<evidence type="ECO:0000256" key="1">
    <source>
        <dbReference type="ARBA" id="ARBA00022679"/>
    </source>
</evidence>
<sequence length="251" mass="26637">MINHIDPKARLGQGVMVGYFSVIGKDVQVGDNVTIGNNVTIWDGTVIGDNVQIGDGSVIGKQPKPSKTSTVKYEDVLPPLVIGANTTIGANAVIYAGATIGENALIADLASVRENCKIGNFVVVGRGVAVENKTTIGEYTKIQTGAYITAYMDIEDHVFIAPMVTFTNDNFMGRTKERFKFIKGATVKRGARVGGGSIILPGVVIGEESFVAAGALVTKDTGERKVVIGLPAKETRTVPGRELLENQEDKK</sequence>
<comment type="caution">
    <text evidence="3">The sequence shown here is derived from an EMBL/GenBank/DDBJ whole genome shotgun (WGS) entry which is preliminary data.</text>
</comment>
<keyword evidence="4" id="KW-1185">Reference proteome</keyword>
<proteinExistence type="predicted"/>
<accession>A0ABU3P484</accession>
<dbReference type="PANTHER" id="PTHR43300:SF4">
    <property type="entry name" value="ACYL-[ACYL-CARRIER-PROTEIN]--UDP-N-ACETYLGLUCOSAMINE O-ACYLTRANSFERASE"/>
    <property type="match status" value="1"/>
</dbReference>
<name>A0ABU3P484_9FIRM</name>
<dbReference type="Proteomes" id="UP001254848">
    <property type="component" value="Unassembled WGS sequence"/>
</dbReference>
<protein>
    <submittedName>
        <fullName evidence="3">DapH/DapD/GlmU-related protein</fullName>
    </submittedName>
</protein>
<dbReference type="Gene3D" id="2.160.10.10">
    <property type="entry name" value="Hexapeptide repeat proteins"/>
    <property type="match status" value="2"/>
</dbReference>
<dbReference type="SUPFAM" id="SSF51161">
    <property type="entry name" value="Trimeric LpxA-like enzymes"/>
    <property type="match status" value="1"/>
</dbReference>
<dbReference type="InterPro" id="IPR001451">
    <property type="entry name" value="Hexapep"/>
</dbReference>
<dbReference type="PROSITE" id="PS00101">
    <property type="entry name" value="HEXAPEP_TRANSFERASES"/>
    <property type="match status" value="1"/>
</dbReference>
<keyword evidence="1" id="KW-0808">Transferase</keyword>
<evidence type="ECO:0000313" key="3">
    <source>
        <dbReference type="EMBL" id="MDT8903832.1"/>
    </source>
</evidence>
<dbReference type="EMBL" id="JAUOZS010000001">
    <property type="protein sequence ID" value="MDT8903832.1"/>
    <property type="molecule type" value="Genomic_DNA"/>
</dbReference>
<dbReference type="CDD" id="cd03358">
    <property type="entry name" value="LbH_WxcM_N_like"/>
    <property type="match status" value="1"/>
</dbReference>
<dbReference type="RefSeq" id="WP_413782275.1">
    <property type="nucleotide sequence ID" value="NZ_JAUOZS010000001.1"/>
</dbReference>
<dbReference type="InterPro" id="IPR018357">
    <property type="entry name" value="Hexapep_transf_CS"/>
</dbReference>
<dbReference type="Pfam" id="PF00132">
    <property type="entry name" value="Hexapep"/>
    <property type="match status" value="2"/>
</dbReference>
<dbReference type="Pfam" id="PF14602">
    <property type="entry name" value="Hexapep_2"/>
    <property type="match status" value="1"/>
</dbReference>
<evidence type="ECO:0000313" key="4">
    <source>
        <dbReference type="Proteomes" id="UP001254848"/>
    </source>
</evidence>
<dbReference type="InterPro" id="IPR050179">
    <property type="entry name" value="Trans_hexapeptide_repeat"/>
</dbReference>